<proteinExistence type="predicted"/>
<accession>A0AAV4IBS3</accession>
<sequence length="127" mass="13801">MTRETGRDFLGFSDTIWCENFRVMLYCGATLSMYGAPRGHEPQRQTVACLDARDAKVVPCLPGMRRCVAVIAPAEPQGYPLTQLLSSNNWRLPVMSLAVAAGSFTLPGTDPRLGCSMLGRFSDSVGN</sequence>
<evidence type="ECO:0000313" key="1">
    <source>
        <dbReference type="EMBL" id="GFS07712.1"/>
    </source>
</evidence>
<dbReference type="Proteomes" id="UP000762676">
    <property type="component" value="Unassembled WGS sequence"/>
</dbReference>
<dbReference type="EMBL" id="BMAT01013219">
    <property type="protein sequence ID" value="GFS07712.1"/>
    <property type="molecule type" value="Genomic_DNA"/>
</dbReference>
<reference evidence="1 2" key="1">
    <citation type="journal article" date="2021" name="Elife">
        <title>Chloroplast acquisition without the gene transfer in kleptoplastic sea slugs, Plakobranchus ocellatus.</title>
        <authorList>
            <person name="Maeda T."/>
            <person name="Takahashi S."/>
            <person name="Yoshida T."/>
            <person name="Shimamura S."/>
            <person name="Takaki Y."/>
            <person name="Nagai Y."/>
            <person name="Toyoda A."/>
            <person name="Suzuki Y."/>
            <person name="Arimoto A."/>
            <person name="Ishii H."/>
            <person name="Satoh N."/>
            <person name="Nishiyama T."/>
            <person name="Hasebe M."/>
            <person name="Maruyama T."/>
            <person name="Minagawa J."/>
            <person name="Obokata J."/>
            <person name="Shigenobu S."/>
        </authorList>
    </citation>
    <scope>NUCLEOTIDE SEQUENCE [LARGE SCALE GENOMIC DNA]</scope>
</reference>
<comment type="caution">
    <text evidence="1">The sequence shown here is derived from an EMBL/GenBank/DDBJ whole genome shotgun (WGS) entry which is preliminary data.</text>
</comment>
<organism evidence="1 2">
    <name type="scientific">Elysia marginata</name>
    <dbReference type="NCBI Taxonomy" id="1093978"/>
    <lineage>
        <taxon>Eukaryota</taxon>
        <taxon>Metazoa</taxon>
        <taxon>Spiralia</taxon>
        <taxon>Lophotrochozoa</taxon>
        <taxon>Mollusca</taxon>
        <taxon>Gastropoda</taxon>
        <taxon>Heterobranchia</taxon>
        <taxon>Euthyneura</taxon>
        <taxon>Panpulmonata</taxon>
        <taxon>Sacoglossa</taxon>
        <taxon>Placobranchoidea</taxon>
        <taxon>Plakobranchidae</taxon>
        <taxon>Elysia</taxon>
    </lineage>
</organism>
<keyword evidence="2" id="KW-1185">Reference proteome</keyword>
<gene>
    <name evidence="1" type="ORF">ElyMa_006575400</name>
</gene>
<protein>
    <submittedName>
        <fullName evidence="1">Uncharacterized protein</fullName>
    </submittedName>
</protein>
<name>A0AAV4IBS3_9GAST</name>
<evidence type="ECO:0000313" key="2">
    <source>
        <dbReference type="Proteomes" id="UP000762676"/>
    </source>
</evidence>
<dbReference type="AlphaFoldDB" id="A0AAV4IBS3"/>